<dbReference type="AlphaFoldDB" id="B9JM19"/>
<dbReference type="PANTHER" id="PTHR30137">
    <property type="entry name" value="LUCIFERASE-LIKE MONOOXYGENASE"/>
    <property type="match status" value="1"/>
</dbReference>
<dbReference type="KEGG" id="ara:Arad_7171"/>
<gene>
    <name evidence="4" type="ordered locus">Arad_7171</name>
</gene>
<feature type="domain" description="Luciferase-like" evidence="3">
    <location>
        <begin position="28"/>
        <end position="320"/>
    </location>
</feature>
<dbReference type="SUPFAM" id="SSF51679">
    <property type="entry name" value="Bacterial luciferase-like"/>
    <property type="match status" value="1"/>
</dbReference>
<evidence type="ECO:0000256" key="2">
    <source>
        <dbReference type="ARBA" id="ARBA00023033"/>
    </source>
</evidence>
<dbReference type="Gene3D" id="3.20.20.30">
    <property type="entry name" value="Luciferase-like domain"/>
    <property type="match status" value="1"/>
</dbReference>
<evidence type="ECO:0000259" key="3">
    <source>
        <dbReference type="Pfam" id="PF00296"/>
    </source>
</evidence>
<dbReference type="InterPro" id="IPR011251">
    <property type="entry name" value="Luciferase-like_dom"/>
</dbReference>
<dbReference type="GO" id="GO:0004497">
    <property type="term" value="F:monooxygenase activity"/>
    <property type="evidence" value="ECO:0007669"/>
    <property type="project" value="UniProtKB-KW"/>
</dbReference>
<evidence type="ECO:0000313" key="5">
    <source>
        <dbReference type="Proteomes" id="UP000001600"/>
    </source>
</evidence>
<dbReference type="InterPro" id="IPR036661">
    <property type="entry name" value="Luciferase-like_sf"/>
</dbReference>
<keyword evidence="1" id="KW-0560">Oxidoreductase</keyword>
<dbReference type="PANTHER" id="PTHR30137:SF8">
    <property type="entry name" value="BLR5498 PROTEIN"/>
    <property type="match status" value="1"/>
</dbReference>
<name>B9JM19_RHIR8</name>
<protein>
    <submittedName>
        <fullName evidence="4">Luciferase protein</fullName>
    </submittedName>
</protein>
<keyword evidence="2" id="KW-0503">Monooxygenase</keyword>
<proteinExistence type="predicted"/>
<dbReference type="Proteomes" id="UP000001600">
    <property type="component" value="Chromosome 2"/>
</dbReference>
<dbReference type="InterPro" id="IPR050766">
    <property type="entry name" value="Bact_Lucif_Oxidored"/>
</dbReference>
<dbReference type="HOGENOM" id="CLU_027853_3_0_5"/>
<dbReference type="Pfam" id="PF00296">
    <property type="entry name" value="Bac_luciferase"/>
    <property type="match status" value="1"/>
</dbReference>
<dbReference type="GO" id="GO:0005829">
    <property type="term" value="C:cytosol"/>
    <property type="evidence" value="ECO:0007669"/>
    <property type="project" value="TreeGrafter"/>
</dbReference>
<dbReference type="EMBL" id="CP000629">
    <property type="protein sequence ID" value="ACM28733.1"/>
    <property type="molecule type" value="Genomic_DNA"/>
</dbReference>
<dbReference type="GO" id="GO:0016705">
    <property type="term" value="F:oxidoreductase activity, acting on paired donors, with incorporation or reduction of molecular oxygen"/>
    <property type="evidence" value="ECO:0007669"/>
    <property type="project" value="InterPro"/>
</dbReference>
<dbReference type="eggNOG" id="COG2141">
    <property type="taxonomic scope" value="Bacteria"/>
</dbReference>
<sequence length="374" mass="42508">MVKSWLFDIFNYPYEPTAEGFDPQLCQEVYNWHLESWELAEKVGFEGIMFSEHHYTAYNLSPSPNLLIAATAQRTKRVKLGVMINILPMHNPRRVAEECAMLDYLTHGRLEIGVGRGVDQKEFKREGIPMEEVRPRFEEGMDFMMKALENKVFTHKGRYLNFEEETTLWPQPLSRPIRRPWISGLSPETISWAGTNGYRLATAFQATSAIKDAFASYYEAADAAGKPSGPENTMVLRQVFCAETDEEARAIAEPALNHIFALYREAVIFKDLDHVPDSFEFYSSFFKPFTGSGPISWEVLDELGIFVVGSPSTVREKLIKQARELHTENILMWGSFGTLTAEQTMNSYRLLGREVIPALSELSVAREPEIAAAQ</sequence>
<evidence type="ECO:0000313" key="4">
    <source>
        <dbReference type="EMBL" id="ACM28733.1"/>
    </source>
</evidence>
<organism evidence="4 5">
    <name type="scientific">Rhizobium rhizogenes (strain K84 / ATCC BAA-868)</name>
    <name type="common">Agrobacterium radiobacter</name>
    <dbReference type="NCBI Taxonomy" id="311403"/>
    <lineage>
        <taxon>Bacteria</taxon>
        <taxon>Pseudomonadati</taxon>
        <taxon>Pseudomonadota</taxon>
        <taxon>Alphaproteobacteria</taxon>
        <taxon>Hyphomicrobiales</taxon>
        <taxon>Rhizobiaceae</taxon>
        <taxon>Rhizobium/Agrobacterium group</taxon>
        <taxon>Rhizobium</taxon>
    </lineage>
</organism>
<dbReference type="RefSeq" id="WP_007688960.1">
    <property type="nucleotide sequence ID" value="NC_011983.1"/>
</dbReference>
<dbReference type="STRING" id="311403.Arad_7171"/>
<accession>B9JM19</accession>
<reference evidence="4 5" key="1">
    <citation type="journal article" date="2009" name="J. Bacteriol.">
        <title>Genome sequences of three Agrobacterium biovars help elucidate the evolution of multichromosome genomes in bacteria.</title>
        <authorList>
            <person name="Slater S.C."/>
            <person name="Goldman B.S."/>
            <person name="Goodner B."/>
            <person name="Setubal J.C."/>
            <person name="Farrand S.K."/>
            <person name="Nester E.W."/>
            <person name="Burr T.J."/>
            <person name="Banta L."/>
            <person name="Dickerman A.W."/>
            <person name="Paulsen I."/>
            <person name="Otten L."/>
            <person name="Suen G."/>
            <person name="Welch R."/>
            <person name="Almeida N.F."/>
            <person name="Arnold F."/>
            <person name="Burton O.T."/>
            <person name="Du Z."/>
            <person name="Ewing A."/>
            <person name="Godsy E."/>
            <person name="Heisel S."/>
            <person name="Houmiel K.L."/>
            <person name="Jhaveri J."/>
            <person name="Lu J."/>
            <person name="Miller N.M."/>
            <person name="Norton S."/>
            <person name="Chen Q."/>
            <person name="Phoolcharoen W."/>
            <person name="Ohlin V."/>
            <person name="Ondrusek D."/>
            <person name="Pride N."/>
            <person name="Stricklin S.L."/>
            <person name="Sun J."/>
            <person name="Wheeler C."/>
            <person name="Wilson L."/>
            <person name="Zhu H."/>
            <person name="Wood D.W."/>
        </authorList>
    </citation>
    <scope>NUCLEOTIDE SEQUENCE [LARGE SCALE GENOMIC DNA]</scope>
    <source>
        <strain evidence="5">K84 / ATCC BAA-868</strain>
    </source>
</reference>
<evidence type="ECO:0000256" key="1">
    <source>
        <dbReference type="ARBA" id="ARBA00023002"/>
    </source>
</evidence>